<name>X0UXY8_9ZZZZ</name>
<evidence type="ECO:0000256" key="5">
    <source>
        <dbReference type="ARBA" id="ARBA00022692"/>
    </source>
</evidence>
<keyword evidence="4" id="KW-1003">Cell membrane</keyword>
<dbReference type="AlphaFoldDB" id="X0UXY8"/>
<feature type="transmembrane region" description="Helical" evidence="9">
    <location>
        <begin position="243"/>
        <end position="261"/>
    </location>
</feature>
<evidence type="ECO:0000256" key="3">
    <source>
        <dbReference type="ARBA" id="ARBA00022448"/>
    </source>
</evidence>
<feature type="transmembrane region" description="Helical" evidence="9">
    <location>
        <begin position="48"/>
        <end position="68"/>
    </location>
</feature>
<evidence type="ECO:0000256" key="9">
    <source>
        <dbReference type="SAM" id="Phobius"/>
    </source>
</evidence>
<evidence type="ECO:0000256" key="6">
    <source>
        <dbReference type="ARBA" id="ARBA00022989"/>
    </source>
</evidence>
<reference evidence="10" key="1">
    <citation type="journal article" date="2014" name="Front. Microbiol.">
        <title>High frequency of phylogenetically diverse reductive dehalogenase-homologous genes in deep subseafloor sedimentary metagenomes.</title>
        <authorList>
            <person name="Kawai M."/>
            <person name="Futagami T."/>
            <person name="Toyoda A."/>
            <person name="Takaki Y."/>
            <person name="Nishi S."/>
            <person name="Hori S."/>
            <person name="Arai W."/>
            <person name="Tsubouchi T."/>
            <person name="Morono Y."/>
            <person name="Uchiyama I."/>
            <person name="Ito T."/>
            <person name="Fujiyama A."/>
            <person name="Inagaki F."/>
            <person name="Takami H."/>
        </authorList>
    </citation>
    <scope>NUCLEOTIDE SEQUENCE</scope>
    <source>
        <strain evidence="10">Expedition CK06-06</strain>
    </source>
</reference>
<comment type="similarity">
    <text evidence="2">Belongs to the TrkH potassium transport family.</text>
</comment>
<feature type="transmembrane region" description="Helical" evidence="9">
    <location>
        <begin position="98"/>
        <end position="117"/>
    </location>
</feature>
<dbReference type="PANTHER" id="PTHR32024">
    <property type="entry name" value="TRK SYSTEM POTASSIUM UPTAKE PROTEIN TRKG-RELATED"/>
    <property type="match status" value="1"/>
</dbReference>
<keyword evidence="8 9" id="KW-0472">Membrane</keyword>
<accession>X0UXY8</accession>
<dbReference type="GO" id="GO:0005886">
    <property type="term" value="C:plasma membrane"/>
    <property type="evidence" value="ECO:0007669"/>
    <property type="project" value="UniProtKB-SubCell"/>
</dbReference>
<dbReference type="InterPro" id="IPR003445">
    <property type="entry name" value="Cat_transpt"/>
</dbReference>
<protein>
    <recommendedName>
        <fullName evidence="11">Potassium transporter</fullName>
    </recommendedName>
</protein>
<feature type="non-terminal residue" evidence="10">
    <location>
        <position position="1"/>
    </location>
</feature>
<dbReference type="EMBL" id="BARS01028625">
    <property type="protein sequence ID" value="GAG10640.1"/>
    <property type="molecule type" value="Genomic_DNA"/>
</dbReference>
<keyword evidence="5 9" id="KW-0812">Transmembrane</keyword>
<organism evidence="10">
    <name type="scientific">marine sediment metagenome</name>
    <dbReference type="NCBI Taxonomy" id="412755"/>
    <lineage>
        <taxon>unclassified sequences</taxon>
        <taxon>metagenomes</taxon>
        <taxon>ecological metagenomes</taxon>
    </lineage>
</organism>
<dbReference type="GO" id="GO:0008324">
    <property type="term" value="F:monoatomic cation transmembrane transporter activity"/>
    <property type="evidence" value="ECO:0007669"/>
    <property type="project" value="InterPro"/>
</dbReference>
<sequence length="264" mass="28865">SLPFLFSGSIATFTDAFFESLSGFTTTGASILNNIESLPEGILLWRSLTQWIGGMGIIVLSIAILPFLGVGGMQLYKAEIPSPVVDKLQPRISETAKTLWKVYLLITLVEIGLLFIGRMSLFDSMCHAFCTMPTGGFSPRNASIAYYNNAYFEAVITVFMLLAGVNFALHFKFLKGNFRVFGRDPECRIFLFILAALILLVTCNIYGTVYHSIGGAFRRAAFQVTSIITTTGFVTSDYAQWPALSQIILFLCMFIGAMAGSTGG</sequence>
<evidence type="ECO:0000256" key="8">
    <source>
        <dbReference type="ARBA" id="ARBA00023136"/>
    </source>
</evidence>
<evidence type="ECO:0000256" key="1">
    <source>
        <dbReference type="ARBA" id="ARBA00004651"/>
    </source>
</evidence>
<keyword evidence="3" id="KW-0813">Transport</keyword>
<feature type="transmembrane region" description="Helical" evidence="9">
    <location>
        <begin position="150"/>
        <end position="169"/>
    </location>
</feature>
<dbReference type="Pfam" id="PF02386">
    <property type="entry name" value="TrkH"/>
    <property type="match status" value="1"/>
</dbReference>
<keyword evidence="7" id="KW-0406">Ion transport</keyword>
<feature type="transmembrane region" description="Helical" evidence="9">
    <location>
        <begin position="189"/>
        <end position="209"/>
    </location>
</feature>
<evidence type="ECO:0000256" key="2">
    <source>
        <dbReference type="ARBA" id="ARBA00009137"/>
    </source>
</evidence>
<keyword evidence="6 9" id="KW-1133">Transmembrane helix</keyword>
<evidence type="ECO:0008006" key="11">
    <source>
        <dbReference type="Google" id="ProtNLM"/>
    </source>
</evidence>
<proteinExistence type="inferred from homology"/>
<evidence type="ECO:0000256" key="4">
    <source>
        <dbReference type="ARBA" id="ARBA00022475"/>
    </source>
</evidence>
<feature type="non-terminal residue" evidence="10">
    <location>
        <position position="264"/>
    </location>
</feature>
<dbReference type="GO" id="GO:0030001">
    <property type="term" value="P:metal ion transport"/>
    <property type="evidence" value="ECO:0007669"/>
    <property type="project" value="UniProtKB-ARBA"/>
</dbReference>
<gene>
    <name evidence="10" type="ORF">S01H1_44841</name>
</gene>
<dbReference type="PANTHER" id="PTHR32024:SF2">
    <property type="entry name" value="TRK SYSTEM POTASSIUM UPTAKE PROTEIN TRKG-RELATED"/>
    <property type="match status" value="1"/>
</dbReference>
<evidence type="ECO:0000313" key="10">
    <source>
        <dbReference type="EMBL" id="GAG10640.1"/>
    </source>
</evidence>
<evidence type="ECO:0000256" key="7">
    <source>
        <dbReference type="ARBA" id="ARBA00023065"/>
    </source>
</evidence>
<comment type="caution">
    <text evidence="10">The sequence shown here is derived from an EMBL/GenBank/DDBJ whole genome shotgun (WGS) entry which is preliminary data.</text>
</comment>
<comment type="subcellular location">
    <subcellularLocation>
        <location evidence="1">Cell membrane</location>
        <topology evidence="1">Multi-pass membrane protein</topology>
    </subcellularLocation>
</comment>